<keyword evidence="5" id="KW-0539">Nucleus</keyword>
<accession>A0AAV6IZF1</accession>
<evidence type="ECO:0000256" key="4">
    <source>
        <dbReference type="ARBA" id="ARBA00023163"/>
    </source>
</evidence>
<keyword evidence="2" id="KW-0805">Transcription regulation</keyword>
<comment type="subcellular location">
    <subcellularLocation>
        <location evidence="1">Nucleus</location>
    </subcellularLocation>
</comment>
<keyword evidence="3" id="KW-0238">DNA-binding</keyword>
<dbReference type="InterPro" id="IPR015300">
    <property type="entry name" value="DNA-bd_pseudobarrel_sf"/>
</dbReference>
<comment type="caution">
    <text evidence="6">The sequence shown here is derived from an EMBL/GenBank/DDBJ whole genome shotgun (WGS) entry which is preliminary data.</text>
</comment>
<proteinExistence type="predicted"/>
<keyword evidence="4" id="KW-0804">Transcription</keyword>
<dbReference type="GO" id="GO:0003677">
    <property type="term" value="F:DNA binding"/>
    <property type="evidence" value="ECO:0007669"/>
    <property type="project" value="UniProtKB-KW"/>
</dbReference>
<organism evidence="6 7">
    <name type="scientific">Rhododendron griersonianum</name>
    <dbReference type="NCBI Taxonomy" id="479676"/>
    <lineage>
        <taxon>Eukaryota</taxon>
        <taxon>Viridiplantae</taxon>
        <taxon>Streptophyta</taxon>
        <taxon>Embryophyta</taxon>
        <taxon>Tracheophyta</taxon>
        <taxon>Spermatophyta</taxon>
        <taxon>Magnoliopsida</taxon>
        <taxon>eudicotyledons</taxon>
        <taxon>Gunneridae</taxon>
        <taxon>Pentapetalae</taxon>
        <taxon>asterids</taxon>
        <taxon>Ericales</taxon>
        <taxon>Ericaceae</taxon>
        <taxon>Ericoideae</taxon>
        <taxon>Rhodoreae</taxon>
        <taxon>Rhododendron</taxon>
    </lineage>
</organism>
<protein>
    <submittedName>
        <fullName evidence="6">Uncharacterized protein</fullName>
    </submittedName>
</protein>
<name>A0AAV6IZF1_9ERIC</name>
<evidence type="ECO:0000313" key="6">
    <source>
        <dbReference type="EMBL" id="KAG5534116.1"/>
    </source>
</evidence>
<dbReference type="SUPFAM" id="SSF101936">
    <property type="entry name" value="DNA-binding pseudobarrel domain"/>
    <property type="match status" value="1"/>
</dbReference>
<keyword evidence="7" id="KW-1185">Reference proteome</keyword>
<dbReference type="AlphaFoldDB" id="A0AAV6IZF1"/>
<dbReference type="GO" id="GO:0005634">
    <property type="term" value="C:nucleus"/>
    <property type="evidence" value="ECO:0007669"/>
    <property type="project" value="UniProtKB-SubCell"/>
</dbReference>
<evidence type="ECO:0000256" key="2">
    <source>
        <dbReference type="ARBA" id="ARBA00023015"/>
    </source>
</evidence>
<evidence type="ECO:0000256" key="5">
    <source>
        <dbReference type="ARBA" id="ARBA00023242"/>
    </source>
</evidence>
<reference evidence="6" key="1">
    <citation type="submission" date="2020-08" db="EMBL/GenBank/DDBJ databases">
        <title>Plant Genome Project.</title>
        <authorList>
            <person name="Zhang R.-G."/>
        </authorList>
    </citation>
    <scope>NUCLEOTIDE SEQUENCE</scope>
    <source>
        <strain evidence="6">WSP0</strain>
        <tissue evidence="6">Leaf</tissue>
    </source>
</reference>
<sequence length="378" mass="43380">MPTNCSNWLAATCPTFVSYRSVSKRNTQQRRGSDYYLQTNDGKLVLVASSIQRSNKNLRYIVNRNFIICYSSMFSLGTIFAWDVCGQFKSWLESLIKCTPRYIQPHMRAINQLAPQAQHLVHHPCWFLAPIKLQSNEMRVQIPSLFQRHIFAPNQAVVLIKSGRRSYYTKIEDFVITLGWETIVIDHTFGQNYTALFGSIGHLMFDMFIFDHEGNSVQYNWSTTAPVEHPNAPPNWDSNQVLANVTGSTLITACTPKQFRQFNAEYRFCKKLNIANWSAMELCPSLQELAYTEGMNQFVVKTQQEAWYIWYASGRLEGLGWESFAAAHALKEHDAIVVTVANDLSLVAMVFDQDGCERTFHWYTDIETDAMSPHRGVH</sequence>
<evidence type="ECO:0000256" key="1">
    <source>
        <dbReference type="ARBA" id="ARBA00004123"/>
    </source>
</evidence>
<dbReference type="EMBL" id="JACTNZ010000008">
    <property type="protein sequence ID" value="KAG5534116.1"/>
    <property type="molecule type" value="Genomic_DNA"/>
</dbReference>
<evidence type="ECO:0000313" key="7">
    <source>
        <dbReference type="Proteomes" id="UP000823749"/>
    </source>
</evidence>
<gene>
    <name evidence="6" type="ORF">RHGRI_022303</name>
</gene>
<evidence type="ECO:0000256" key="3">
    <source>
        <dbReference type="ARBA" id="ARBA00023125"/>
    </source>
</evidence>
<dbReference type="Proteomes" id="UP000823749">
    <property type="component" value="Chromosome 8"/>
</dbReference>